<evidence type="ECO:0000259" key="1">
    <source>
        <dbReference type="PROSITE" id="PS50174"/>
    </source>
</evidence>
<comment type="caution">
    <text evidence="2">The sequence shown here is derived from an EMBL/GenBank/DDBJ whole genome shotgun (WGS) entry which is preliminary data.</text>
</comment>
<evidence type="ECO:0000313" key="3">
    <source>
        <dbReference type="Proteomes" id="UP001472677"/>
    </source>
</evidence>
<evidence type="ECO:0000313" key="2">
    <source>
        <dbReference type="EMBL" id="KAK8602041.1"/>
    </source>
</evidence>
<reference evidence="2 3" key="1">
    <citation type="journal article" date="2024" name="G3 (Bethesda)">
        <title>Genome assembly of Hibiscus sabdariffa L. provides insights into metabolisms of medicinal natural products.</title>
        <authorList>
            <person name="Kim T."/>
        </authorList>
    </citation>
    <scope>NUCLEOTIDE SEQUENCE [LARGE SCALE GENOMIC DNA]</scope>
    <source>
        <strain evidence="2">TK-2024</strain>
        <tissue evidence="2">Old leaves</tissue>
    </source>
</reference>
<dbReference type="Pfam" id="PF01585">
    <property type="entry name" value="G-patch"/>
    <property type="match status" value="1"/>
</dbReference>
<gene>
    <name evidence="2" type="ORF">V6N12_051863</name>
</gene>
<dbReference type="PANTHER" id="PTHR35509">
    <property type="entry name" value="DOMAIN PROTEIN, PUTATIVE (DUF1995)-RELATED"/>
    <property type="match status" value="1"/>
</dbReference>
<dbReference type="InterPro" id="IPR018962">
    <property type="entry name" value="DUF1995"/>
</dbReference>
<name>A0ABR2GHU3_9ROSI</name>
<dbReference type="InterPro" id="IPR053021">
    <property type="entry name" value="Chloroplast_ADK"/>
</dbReference>
<protein>
    <recommendedName>
        <fullName evidence="1">G-patch domain-containing protein</fullName>
    </recommendedName>
</protein>
<dbReference type="PROSITE" id="PS50174">
    <property type="entry name" value="G_PATCH"/>
    <property type="match status" value="1"/>
</dbReference>
<dbReference type="Proteomes" id="UP001472677">
    <property type="component" value="Unassembled WGS sequence"/>
</dbReference>
<organism evidence="2 3">
    <name type="scientific">Hibiscus sabdariffa</name>
    <name type="common">roselle</name>
    <dbReference type="NCBI Taxonomy" id="183260"/>
    <lineage>
        <taxon>Eukaryota</taxon>
        <taxon>Viridiplantae</taxon>
        <taxon>Streptophyta</taxon>
        <taxon>Embryophyta</taxon>
        <taxon>Tracheophyta</taxon>
        <taxon>Spermatophyta</taxon>
        <taxon>Magnoliopsida</taxon>
        <taxon>eudicotyledons</taxon>
        <taxon>Gunneridae</taxon>
        <taxon>Pentapetalae</taxon>
        <taxon>rosids</taxon>
        <taxon>malvids</taxon>
        <taxon>Malvales</taxon>
        <taxon>Malvaceae</taxon>
        <taxon>Malvoideae</taxon>
        <taxon>Hibiscus</taxon>
    </lineage>
</organism>
<dbReference type="InterPro" id="IPR000467">
    <property type="entry name" value="G_patch_dom"/>
</dbReference>
<keyword evidence="3" id="KW-1185">Reference proteome</keyword>
<proteinExistence type="predicted"/>
<dbReference type="PANTHER" id="PTHR35509:SF6">
    <property type="entry name" value="ADENYLATE KINASE"/>
    <property type="match status" value="1"/>
</dbReference>
<sequence length="275" mass="30702">MMAKMGFVEGMSLGKDSQGIANPLDEEIKARLVIRADDTEEKVEINIPELNPEMDVYRIGTLMELVRDIALSFADDGIRVKVCVQGSMGQGALAGMPLQLAATRKILEFMDWGNYGAMGTFINIGSIGENTYLLLMPKRLDLKVMTDAAGKRPVILINPRLKDLPGSSGIMQTMSRDKRLEYAASFESCYFFRLLYYAGTRYPIVGAISLCKVLSFHVFTMTYPYAYGLYKRVDEPSGMEKYVPLSTFTERPTIGKPRNKDKKASGFWGFLSGVF</sequence>
<dbReference type="Pfam" id="PF09353">
    <property type="entry name" value="DUF1995"/>
    <property type="match status" value="1"/>
</dbReference>
<accession>A0ABR2GHU3</accession>
<feature type="domain" description="G-patch" evidence="1">
    <location>
        <begin position="1"/>
        <end position="24"/>
    </location>
</feature>
<dbReference type="EMBL" id="JBBPBM010000001">
    <property type="protein sequence ID" value="KAK8602041.1"/>
    <property type="molecule type" value="Genomic_DNA"/>
</dbReference>